<protein>
    <submittedName>
        <fullName evidence="2">Uncharacterized protein</fullName>
    </submittedName>
</protein>
<reference evidence="2 3" key="1">
    <citation type="submission" date="2015-02" db="EMBL/GenBank/DDBJ databases">
        <title>Draft genome sequences of ten Microbacterium spp. with emphasis on heavy metal contaminated environments.</title>
        <authorList>
            <person name="Corretto E."/>
        </authorList>
    </citation>
    <scope>NUCLEOTIDE SEQUENCE [LARGE SCALE GENOMIC DNA]</scope>
    <source>
        <strain evidence="2 3">DSM 18659</strain>
    </source>
</reference>
<evidence type="ECO:0000313" key="3">
    <source>
        <dbReference type="Proteomes" id="UP000033451"/>
    </source>
</evidence>
<feature type="transmembrane region" description="Helical" evidence="1">
    <location>
        <begin position="32"/>
        <end position="55"/>
    </location>
</feature>
<evidence type="ECO:0000313" key="2">
    <source>
        <dbReference type="EMBL" id="KJL37091.1"/>
    </source>
</evidence>
<evidence type="ECO:0000256" key="1">
    <source>
        <dbReference type="SAM" id="Phobius"/>
    </source>
</evidence>
<dbReference type="AlphaFoldDB" id="A0A0F0M0B7"/>
<sequence>MGDEVEPAPEGPATWRERIRGIGREVKPGGKAWVPALAILGAIVVVAAIGVPTILRIQDQARSVELLSTQLANTESDLSIAKAEAKNLGDSLAAARNSAAQKDADIAAREADLKAREDAVSQREAAVSATEQKIAENSFSGGVYVVGTDVAAGTYRTGQIDSGLCYYAWKAGTDSDSRILDNNVVQEGAATATLREGQVFESSGCGTWTKLG</sequence>
<organism evidence="2 3">
    <name type="scientific">Microbacterium ginsengisoli</name>
    <dbReference type="NCBI Taxonomy" id="400772"/>
    <lineage>
        <taxon>Bacteria</taxon>
        <taxon>Bacillati</taxon>
        <taxon>Actinomycetota</taxon>
        <taxon>Actinomycetes</taxon>
        <taxon>Micrococcales</taxon>
        <taxon>Microbacteriaceae</taxon>
        <taxon>Microbacterium</taxon>
    </lineage>
</organism>
<gene>
    <name evidence="2" type="ORF">RR49_01203</name>
</gene>
<accession>A0A0F0M0B7</accession>
<comment type="caution">
    <text evidence="2">The sequence shown here is derived from an EMBL/GenBank/DDBJ whole genome shotgun (WGS) entry which is preliminary data.</text>
</comment>
<keyword evidence="3" id="KW-1185">Reference proteome</keyword>
<dbReference type="PATRIC" id="fig|400772.4.peg.1226"/>
<dbReference type="OrthoDB" id="166978at2"/>
<keyword evidence="1" id="KW-1133">Transmembrane helix</keyword>
<dbReference type="RefSeq" id="WP_048809179.1">
    <property type="nucleotide sequence ID" value="NZ_JYIY01000069.1"/>
</dbReference>
<proteinExistence type="predicted"/>
<dbReference type="EMBL" id="JYIY01000069">
    <property type="protein sequence ID" value="KJL37091.1"/>
    <property type="molecule type" value="Genomic_DNA"/>
</dbReference>
<dbReference type="STRING" id="400772.RR49_01203"/>
<dbReference type="Proteomes" id="UP000033451">
    <property type="component" value="Unassembled WGS sequence"/>
</dbReference>
<keyword evidence="1" id="KW-0812">Transmembrane</keyword>
<keyword evidence="1" id="KW-0472">Membrane</keyword>
<name>A0A0F0M0B7_9MICO</name>